<evidence type="ECO:0000313" key="1">
    <source>
        <dbReference type="EMBL" id="EFR88591.1"/>
    </source>
</evidence>
<dbReference type="Proteomes" id="UP000003412">
    <property type="component" value="Chromosome"/>
</dbReference>
<organism evidence="1 2">
    <name type="scientific">Listeria marthii FSL S4-120</name>
    <dbReference type="NCBI Taxonomy" id="702457"/>
    <lineage>
        <taxon>Bacteria</taxon>
        <taxon>Bacillati</taxon>
        <taxon>Bacillota</taxon>
        <taxon>Bacilli</taxon>
        <taxon>Bacillales</taxon>
        <taxon>Listeriaceae</taxon>
        <taxon>Listeria</taxon>
    </lineage>
</organism>
<comment type="caution">
    <text evidence="1">The sequence shown here is derived from an EMBL/GenBank/DDBJ whole genome shotgun (WGS) entry which is preliminary data.</text>
</comment>
<reference evidence="1 2" key="1">
    <citation type="journal article" date="2010" name="Microbiol. Resour. Announc.">
        <title>Comparative genomics of the bacterial genus Listeria: Genome evolution is characterized by limited gene acquisition and limited gene loss.</title>
        <authorList>
            <person name="den Bakker H.C."/>
            <person name="Cummings C.A."/>
            <person name="Ferreira V."/>
            <person name="Vatta P."/>
            <person name="Orsi R.H."/>
            <person name="Degoricija L."/>
            <person name="Barker M."/>
            <person name="Petrauskene O."/>
            <person name="Furtado M.R."/>
            <person name="Wiedmann M."/>
        </authorList>
    </citation>
    <scope>NUCLEOTIDE SEQUENCE [LARGE SCALE GENOMIC DNA]</scope>
    <source>
        <strain evidence="1 2">FSL S4-120</strain>
    </source>
</reference>
<sequence>TLFKSTTLSKSLVTVLSSLVSAIISNKNCSSVTADSFK</sequence>
<protein>
    <submittedName>
        <fullName evidence="1">Uncharacterized protein</fullName>
    </submittedName>
</protein>
<evidence type="ECO:0000313" key="2">
    <source>
        <dbReference type="Proteomes" id="UP000003412"/>
    </source>
</evidence>
<name>A0ABP2K1V5_9LIST</name>
<proteinExistence type="predicted"/>
<gene>
    <name evidence="1" type="ORF">NT05LM_0818a</name>
</gene>
<keyword evidence="2" id="KW-1185">Reference proteome</keyword>
<dbReference type="EMBL" id="ADXF01000397">
    <property type="protein sequence ID" value="EFR88591.1"/>
    <property type="molecule type" value="Genomic_DNA"/>
</dbReference>
<feature type="non-terminal residue" evidence="1">
    <location>
        <position position="1"/>
    </location>
</feature>
<accession>A0ABP2K1V5</accession>